<name>A0A3M7PP80_BRAPC</name>
<dbReference type="AlphaFoldDB" id="A0A3M7PP80"/>
<proteinExistence type="predicted"/>
<accession>A0A3M7PP80</accession>
<evidence type="ECO:0000313" key="2">
    <source>
        <dbReference type="Proteomes" id="UP000276133"/>
    </source>
</evidence>
<organism evidence="1 2">
    <name type="scientific">Brachionus plicatilis</name>
    <name type="common">Marine rotifer</name>
    <name type="synonym">Brachionus muelleri</name>
    <dbReference type="NCBI Taxonomy" id="10195"/>
    <lineage>
        <taxon>Eukaryota</taxon>
        <taxon>Metazoa</taxon>
        <taxon>Spiralia</taxon>
        <taxon>Gnathifera</taxon>
        <taxon>Rotifera</taxon>
        <taxon>Eurotatoria</taxon>
        <taxon>Monogononta</taxon>
        <taxon>Pseudotrocha</taxon>
        <taxon>Ploima</taxon>
        <taxon>Brachionidae</taxon>
        <taxon>Brachionus</taxon>
    </lineage>
</organism>
<keyword evidence="2" id="KW-1185">Reference proteome</keyword>
<reference evidence="1 2" key="1">
    <citation type="journal article" date="2018" name="Sci. Rep.">
        <title>Genomic signatures of local adaptation to the degree of environmental predictability in rotifers.</title>
        <authorList>
            <person name="Franch-Gras L."/>
            <person name="Hahn C."/>
            <person name="Garcia-Roger E.M."/>
            <person name="Carmona M.J."/>
            <person name="Serra M."/>
            <person name="Gomez A."/>
        </authorList>
    </citation>
    <scope>NUCLEOTIDE SEQUENCE [LARGE SCALE GENOMIC DNA]</scope>
    <source>
        <strain evidence="1">HYR1</strain>
    </source>
</reference>
<sequence length="328" mass="37922">MKKNQIVLFFSYFDILDSWDPTIGRKCDSFFQQAAESLYIFTPSSFLAAEPVQATKAKLILTVSQHIGISIVSNRVQMCWYFVFLFSSIQVDHFHGVNWQTLVWIDSNTKQARINKPAGVTSSQVVQDRSIIQIGQIGHVFTFLKFRRIHLLQVILFDSNSLTLASFDRHLVTFLTLHFTCNKTFSFIWQPELALESSYRLFLPKMVISLLIDHFFLDFREICFESISNNSILKILNEDNQSLFAEIVCTRGFITLFSDYPHIAPKHFFLKVGSTISFNLDHFKINFQIKKNFLIVCVKRALKYALIVVVKSAHPIQIQIKNITYGSH</sequence>
<dbReference type="EMBL" id="REGN01009612">
    <property type="protein sequence ID" value="RNA00794.1"/>
    <property type="molecule type" value="Genomic_DNA"/>
</dbReference>
<evidence type="ECO:0000313" key="1">
    <source>
        <dbReference type="EMBL" id="RNA00794.1"/>
    </source>
</evidence>
<dbReference type="Proteomes" id="UP000276133">
    <property type="component" value="Unassembled WGS sequence"/>
</dbReference>
<comment type="caution">
    <text evidence="1">The sequence shown here is derived from an EMBL/GenBank/DDBJ whole genome shotgun (WGS) entry which is preliminary data.</text>
</comment>
<protein>
    <submittedName>
        <fullName evidence="1">Uncharacterized protein</fullName>
    </submittedName>
</protein>
<gene>
    <name evidence="1" type="ORF">BpHYR1_050066</name>
</gene>